<proteinExistence type="predicted"/>
<protein>
    <submittedName>
        <fullName evidence="2">Uncharacterized protein</fullName>
    </submittedName>
</protein>
<keyword evidence="1" id="KW-1133">Transmembrane helix</keyword>
<name>A0A2P2NZP3_RHIMU</name>
<reference evidence="2" key="1">
    <citation type="submission" date="2018-02" db="EMBL/GenBank/DDBJ databases">
        <title>Rhizophora mucronata_Transcriptome.</title>
        <authorList>
            <person name="Meera S.P."/>
            <person name="Sreeshan A."/>
            <person name="Augustine A."/>
        </authorList>
    </citation>
    <scope>NUCLEOTIDE SEQUENCE</scope>
    <source>
        <tissue evidence="2">Leaf</tissue>
    </source>
</reference>
<accession>A0A2P2NZP3</accession>
<evidence type="ECO:0000256" key="1">
    <source>
        <dbReference type="SAM" id="Phobius"/>
    </source>
</evidence>
<evidence type="ECO:0000313" key="2">
    <source>
        <dbReference type="EMBL" id="MBX47976.1"/>
    </source>
</evidence>
<sequence>MIVLRDVVLYKISFITNRKFLIRGLARFFLLFCVDMIYLASVCHVNILCLNFVSLT</sequence>
<feature type="transmembrane region" description="Helical" evidence="1">
    <location>
        <begin position="28"/>
        <end position="53"/>
    </location>
</feature>
<organism evidence="2">
    <name type="scientific">Rhizophora mucronata</name>
    <name type="common">Asiatic mangrove</name>
    <dbReference type="NCBI Taxonomy" id="61149"/>
    <lineage>
        <taxon>Eukaryota</taxon>
        <taxon>Viridiplantae</taxon>
        <taxon>Streptophyta</taxon>
        <taxon>Embryophyta</taxon>
        <taxon>Tracheophyta</taxon>
        <taxon>Spermatophyta</taxon>
        <taxon>Magnoliopsida</taxon>
        <taxon>eudicotyledons</taxon>
        <taxon>Gunneridae</taxon>
        <taxon>Pentapetalae</taxon>
        <taxon>rosids</taxon>
        <taxon>fabids</taxon>
        <taxon>Malpighiales</taxon>
        <taxon>Rhizophoraceae</taxon>
        <taxon>Rhizophora</taxon>
    </lineage>
</organism>
<keyword evidence="1" id="KW-0812">Transmembrane</keyword>
<keyword evidence="1" id="KW-0472">Membrane</keyword>
<dbReference type="EMBL" id="GGEC01067492">
    <property type="protein sequence ID" value="MBX47976.1"/>
    <property type="molecule type" value="Transcribed_RNA"/>
</dbReference>
<dbReference type="AlphaFoldDB" id="A0A2P2NZP3"/>